<organism evidence="3 4">
    <name type="scientific">Micromonospora terminaliae</name>
    <dbReference type="NCBI Taxonomy" id="1914461"/>
    <lineage>
        <taxon>Bacteria</taxon>
        <taxon>Bacillati</taxon>
        <taxon>Actinomycetota</taxon>
        <taxon>Actinomycetes</taxon>
        <taxon>Micromonosporales</taxon>
        <taxon>Micromonosporaceae</taxon>
        <taxon>Micromonospora</taxon>
    </lineage>
</organism>
<evidence type="ECO:0000256" key="1">
    <source>
        <dbReference type="SAM" id="MobiDB-lite"/>
    </source>
</evidence>
<name>A0ABX6E4Y0_9ACTN</name>
<feature type="transmembrane region" description="Helical" evidence="2">
    <location>
        <begin position="170"/>
        <end position="187"/>
    </location>
</feature>
<gene>
    <name evidence="3" type="ORF">GCE86_08540</name>
</gene>
<protein>
    <submittedName>
        <fullName evidence="3">Low temperature requirement protein A</fullName>
    </submittedName>
</protein>
<evidence type="ECO:0000256" key="2">
    <source>
        <dbReference type="SAM" id="Phobius"/>
    </source>
</evidence>
<keyword evidence="4" id="KW-1185">Reference proteome</keyword>
<feature type="region of interest" description="Disordered" evidence="1">
    <location>
        <begin position="1"/>
        <end position="26"/>
    </location>
</feature>
<dbReference type="Proteomes" id="UP000402241">
    <property type="component" value="Chromosome"/>
</dbReference>
<feature type="transmembrane region" description="Helical" evidence="2">
    <location>
        <begin position="193"/>
        <end position="214"/>
    </location>
</feature>
<keyword evidence="2" id="KW-1133">Transmembrane helix</keyword>
<evidence type="ECO:0000313" key="3">
    <source>
        <dbReference type="EMBL" id="QGL47091.1"/>
    </source>
</evidence>
<feature type="transmembrane region" description="Helical" evidence="2">
    <location>
        <begin position="338"/>
        <end position="357"/>
    </location>
</feature>
<feature type="transmembrane region" description="Helical" evidence="2">
    <location>
        <begin position="138"/>
        <end position="158"/>
    </location>
</feature>
<reference evidence="3 4" key="1">
    <citation type="submission" date="2019-10" db="EMBL/GenBank/DDBJ databases">
        <title>Genome Sequence of Micromonospora terminaliae DSM 101760.</title>
        <authorList>
            <person name="Guo L."/>
        </authorList>
    </citation>
    <scope>NUCLEOTIDE SEQUENCE [LARGE SCALE GENOMIC DNA]</scope>
    <source>
        <strain evidence="3 4">DSM 101760</strain>
    </source>
</reference>
<feature type="transmembrane region" description="Helical" evidence="2">
    <location>
        <begin position="79"/>
        <end position="100"/>
    </location>
</feature>
<feature type="transmembrane region" description="Helical" evidence="2">
    <location>
        <begin position="301"/>
        <end position="326"/>
    </location>
</feature>
<feature type="transmembrane region" description="Helical" evidence="2">
    <location>
        <begin position="392"/>
        <end position="409"/>
    </location>
</feature>
<accession>A0ABX6E4Y0</accession>
<feature type="transmembrane region" description="Helical" evidence="2">
    <location>
        <begin position="264"/>
        <end position="281"/>
    </location>
</feature>
<proteinExistence type="predicted"/>
<keyword evidence="2" id="KW-0812">Transmembrane</keyword>
<dbReference type="InterPro" id="IPR010640">
    <property type="entry name" value="Low_temperature_requirement_A"/>
</dbReference>
<dbReference type="PANTHER" id="PTHR36840:SF1">
    <property type="entry name" value="BLL5714 PROTEIN"/>
    <property type="match status" value="1"/>
</dbReference>
<feature type="transmembrane region" description="Helical" evidence="2">
    <location>
        <begin position="235"/>
        <end position="252"/>
    </location>
</feature>
<dbReference type="Pfam" id="PF06772">
    <property type="entry name" value="LtrA"/>
    <property type="match status" value="1"/>
</dbReference>
<dbReference type="PANTHER" id="PTHR36840">
    <property type="entry name" value="BLL5714 PROTEIN"/>
    <property type="match status" value="1"/>
</dbReference>
<keyword evidence="2" id="KW-0472">Membrane</keyword>
<evidence type="ECO:0000313" key="4">
    <source>
        <dbReference type="Proteomes" id="UP000402241"/>
    </source>
</evidence>
<sequence>MRRWRACGRAGARRVSSGEDGAGVRGTSMVTEGGANTAAPIPRDPARPAFLELFFDLTYVFAMISLVKTLADDVSWTGVGQTLVLLLAFTLVWAVTTWAADTLDLSRPAVQVQFIGVAAASLLLAAAAPDAYDGRGLLFAITYLAIHLGSSSYYLLLLPSAAEPRRSGRVFFWYTIAAVGWIGGALATGHTRLLIWAVTIAMEYVAASLGWPLPKLGRSQPQEWRLVGERVAERYRQFVIIALGASIFVTGTTFTRTDYTMERAWALLVVFTIVVLAWRIYIYRAGELLTEAIARSANPSLLTQSAAVTHLIMVAGIGGMAVTSHLVVLRPFGQTPPAWAAVILGGPALFLVGRAALDYTVFGRMSRSRLAGLVLLAGAAPAAGLLPPVVVALLAMTILALVAAANLVSTHRHARVPMPPALG</sequence>
<feature type="transmembrane region" description="Helical" evidence="2">
    <location>
        <begin position="49"/>
        <end position="67"/>
    </location>
</feature>
<feature type="transmembrane region" description="Helical" evidence="2">
    <location>
        <begin position="112"/>
        <end position="132"/>
    </location>
</feature>
<dbReference type="EMBL" id="CP045309">
    <property type="protein sequence ID" value="QGL47091.1"/>
    <property type="molecule type" value="Genomic_DNA"/>
</dbReference>